<feature type="domain" description="RING-type" evidence="20">
    <location>
        <begin position="38"/>
        <end position="78"/>
    </location>
</feature>
<dbReference type="AlphaFoldDB" id="A0A3Q0T8X9"/>
<evidence type="ECO:0000256" key="16">
    <source>
        <dbReference type="ARBA" id="ARBA00062081"/>
    </source>
</evidence>
<evidence type="ECO:0000256" key="9">
    <source>
        <dbReference type="ARBA" id="ARBA00022824"/>
    </source>
</evidence>
<keyword evidence="13 19" id="KW-0472">Membrane</keyword>
<dbReference type="InterPro" id="IPR013083">
    <property type="entry name" value="Znf_RING/FYVE/PHD"/>
</dbReference>
<dbReference type="PROSITE" id="PS00518">
    <property type="entry name" value="ZF_RING_1"/>
    <property type="match status" value="1"/>
</dbReference>
<comment type="function">
    <text evidence="15">Membrane-bound E3 ubiquitin ligase that plays a role in several processes including apoptosis regulation or reticulum endoplasmic stress. Has anti-apoptotic activity, both for apoptosis triggered via death-receptors and via mitochondrial factors. Contributes to the dynamic control of IRE1/ERN1 signaling during ER stress by inducing BAX inhibitor 1/TMBIM6 proteasomal degradation. Promotes the activation of TGF-beta signaling by mediating the 'Lys-63'-linked ubiquitination of TGFBR1 which is critical to activate the pathway. Together with NGFR, negatively regulates NF-kappa-B and JNK-related signaling pathways. Promotes the proteasome-mediated degradation of PNPLA3, a protein involveld in lipid metabolism.</text>
</comment>
<dbReference type="CDD" id="cd16497">
    <property type="entry name" value="RING-HC_BAR"/>
    <property type="match status" value="1"/>
</dbReference>
<dbReference type="FunFam" id="3.30.40.10:FF:000331">
    <property type="entry name" value="Bifunctional apoptosis regulator"/>
    <property type="match status" value="1"/>
</dbReference>
<dbReference type="Pfam" id="PF00097">
    <property type="entry name" value="zf-C3HC4"/>
    <property type="match status" value="1"/>
</dbReference>
<feature type="domain" description="SAM" evidence="21">
    <location>
        <begin position="180"/>
        <end position="247"/>
    </location>
</feature>
<keyword evidence="12 19" id="KW-1133">Transmembrane helix</keyword>
<dbReference type="InterPro" id="IPR013761">
    <property type="entry name" value="SAM/pointed_sf"/>
</dbReference>
<keyword evidence="10" id="KW-0862">Zinc</keyword>
<evidence type="ECO:0000256" key="10">
    <source>
        <dbReference type="ARBA" id="ARBA00022833"/>
    </source>
</evidence>
<comment type="catalytic activity">
    <reaction evidence="1">
        <text>S-ubiquitinyl-[E2 ubiquitin-conjugating enzyme]-L-cysteine + [acceptor protein]-L-lysine = [E2 ubiquitin-conjugating enzyme]-L-cysteine + N(6)-ubiquitinyl-[acceptor protein]-L-lysine.</text>
        <dbReference type="EC" id="2.3.2.27"/>
    </reaction>
</comment>
<evidence type="ECO:0000256" key="19">
    <source>
        <dbReference type="SAM" id="Phobius"/>
    </source>
</evidence>
<dbReference type="InterPro" id="IPR017907">
    <property type="entry name" value="Znf_RING_CS"/>
</dbReference>
<evidence type="ECO:0000256" key="14">
    <source>
        <dbReference type="ARBA" id="ARBA00023180"/>
    </source>
</evidence>
<protein>
    <recommendedName>
        <fullName evidence="17">Bifunctional apoptosis regulator</fullName>
        <ecNumber evidence="3">2.3.2.27</ecNumber>
    </recommendedName>
</protein>
<dbReference type="PROSITE" id="PS50105">
    <property type="entry name" value="SAM_DOMAIN"/>
    <property type="match status" value="1"/>
</dbReference>
<reference evidence="22" key="2">
    <citation type="submission" date="2025-09" db="UniProtKB">
        <authorList>
            <consortium name="Ensembl"/>
        </authorList>
    </citation>
    <scope>IDENTIFICATION</scope>
</reference>
<keyword evidence="6" id="KW-0053">Apoptosis</keyword>
<dbReference type="STRING" id="61819.ENSACIP00000030540"/>
<dbReference type="InterPro" id="IPR018957">
    <property type="entry name" value="Znf_C3HC4_RING-type"/>
</dbReference>
<dbReference type="GO" id="GO:0006915">
    <property type="term" value="P:apoptotic process"/>
    <property type="evidence" value="ECO:0007669"/>
    <property type="project" value="UniProtKB-KW"/>
</dbReference>
<dbReference type="GO" id="GO:0005789">
    <property type="term" value="C:endoplasmic reticulum membrane"/>
    <property type="evidence" value="ECO:0007669"/>
    <property type="project" value="UniProtKB-SubCell"/>
</dbReference>
<dbReference type="Gene3D" id="3.30.40.10">
    <property type="entry name" value="Zinc/RING finger domain, C3HC4 (zinc finger)"/>
    <property type="match status" value="1"/>
</dbReference>
<evidence type="ECO:0000256" key="5">
    <source>
        <dbReference type="ARBA" id="ARBA00022692"/>
    </source>
</evidence>
<dbReference type="OMA" id="GNDQMPT"/>
<keyword evidence="8 18" id="KW-0863">Zinc-finger</keyword>
<evidence type="ECO:0000256" key="18">
    <source>
        <dbReference type="PROSITE-ProRule" id="PRU00175"/>
    </source>
</evidence>
<keyword evidence="23" id="KW-1185">Reference proteome</keyword>
<proteinExistence type="predicted"/>
<evidence type="ECO:0000256" key="15">
    <source>
        <dbReference type="ARBA" id="ARBA00055004"/>
    </source>
</evidence>
<keyword evidence="11" id="KW-0832">Ubl conjugation</keyword>
<dbReference type="PROSITE" id="PS50089">
    <property type="entry name" value="ZF_RING_2"/>
    <property type="match status" value="1"/>
</dbReference>
<evidence type="ECO:0000256" key="11">
    <source>
        <dbReference type="ARBA" id="ARBA00022843"/>
    </source>
</evidence>
<dbReference type="GO" id="GO:0061630">
    <property type="term" value="F:ubiquitin protein ligase activity"/>
    <property type="evidence" value="ECO:0007669"/>
    <property type="project" value="UniProtKB-EC"/>
</dbReference>
<comment type="subcellular location">
    <subcellularLocation>
        <location evidence="2">Endoplasmic reticulum membrane</location>
        <topology evidence="2">Multi-pass membrane protein</topology>
    </subcellularLocation>
</comment>
<keyword evidence="14" id="KW-0325">Glycoprotein</keyword>
<dbReference type="FunFam" id="1.10.150.50:FF:000053">
    <property type="entry name" value="Bifunctional apoptosis regulator"/>
    <property type="match status" value="1"/>
</dbReference>
<dbReference type="Gene3D" id="1.10.150.50">
    <property type="entry name" value="Transcription Factor, Ets-1"/>
    <property type="match status" value="1"/>
</dbReference>
<dbReference type="SUPFAM" id="SSF47769">
    <property type="entry name" value="SAM/Pointed domain"/>
    <property type="match status" value="1"/>
</dbReference>
<reference evidence="22" key="1">
    <citation type="submission" date="2025-08" db="UniProtKB">
        <authorList>
            <consortium name="Ensembl"/>
        </authorList>
    </citation>
    <scope>IDENTIFICATION</scope>
</reference>
<dbReference type="InterPro" id="IPR001841">
    <property type="entry name" value="Znf_RING"/>
</dbReference>
<evidence type="ECO:0000259" key="20">
    <source>
        <dbReference type="PROSITE" id="PS50089"/>
    </source>
</evidence>
<accession>A0A3Q0T8X9</accession>
<dbReference type="PANTHER" id="PTHR15898:SF13">
    <property type="entry name" value="BIFUNCTIONAL APOPTOSIS REGULATOR"/>
    <property type="match status" value="1"/>
</dbReference>
<evidence type="ECO:0000313" key="22">
    <source>
        <dbReference type="Ensembl" id="ENSACIP00000030540.1"/>
    </source>
</evidence>
<keyword evidence="4" id="KW-0808">Transferase</keyword>
<dbReference type="SMART" id="SM00184">
    <property type="entry name" value="RING"/>
    <property type="match status" value="1"/>
</dbReference>
<dbReference type="EC" id="2.3.2.27" evidence="3"/>
<dbReference type="Proteomes" id="UP000261340">
    <property type="component" value="Unplaced"/>
</dbReference>
<evidence type="ECO:0000256" key="13">
    <source>
        <dbReference type="ARBA" id="ARBA00023136"/>
    </source>
</evidence>
<evidence type="ECO:0000256" key="4">
    <source>
        <dbReference type="ARBA" id="ARBA00022679"/>
    </source>
</evidence>
<dbReference type="Ensembl" id="ENSACIT00000031337.1">
    <property type="protein sequence ID" value="ENSACIP00000030540.1"/>
    <property type="gene ID" value="ENSACIG00000023621.1"/>
</dbReference>
<dbReference type="GO" id="GO:0043161">
    <property type="term" value="P:proteasome-mediated ubiquitin-dependent protein catabolic process"/>
    <property type="evidence" value="ECO:0007669"/>
    <property type="project" value="TreeGrafter"/>
</dbReference>
<evidence type="ECO:0000256" key="7">
    <source>
        <dbReference type="ARBA" id="ARBA00022723"/>
    </source>
</evidence>
<dbReference type="InterPro" id="IPR001660">
    <property type="entry name" value="SAM"/>
</dbReference>
<evidence type="ECO:0000256" key="17">
    <source>
        <dbReference type="ARBA" id="ARBA00073013"/>
    </source>
</evidence>
<comment type="subunit">
    <text evidence="16">Interacts with CASP8, BCL2 and BCL2L1 through SAM domain and also with HIP1, IFT57, ESRRBL1 and BCAP31. Interacts with NGFR; this interaction inhibits NF-kappa-B and JNK-related signaling pathways.</text>
</comment>
<evidence type="ECO:0000256" key="1">
    <source>
        <dbReference type="ARBA" id="ARBA00000900"/>
    </source>
</evidence>
<evidence type="ECO:0000256" key="3">
    <source>
        <dbReference type="ARBA" id="ARBA00012483"/>
    </source>
</evidence>
<evidence type="ECO:0000256" key="6">
    <source>
        <dbReference type="ARBA" id="ARBA00022703"/>
    </source>
</evidence>
<organism evidence="22 23">
    <name type="scientific">Amphilophus citrinellus</name>
    <name type="common">Midas cichlid</name>
    <name type="synonym">Cichlasoma citrinellum</name>
    <dbReference type="NCBI Taxonomy" id="61819"/>
    <lineage>
        <taxon>Eukaryota</taxon>
        <taxon>Metazoa</taxon>
        <taxon>Chordata</taxon>
        <taxon>Craniata</taxon>
        <taxon>Vertebrata</taxon>
        <taxon>Euteleostomi</taxon>
        <taxon>Actinopterygii</taxon>
        <taxon>Neopterygii</taxon>
        <taxon>Teleostei</taxon>
        <taxon>Neoteleostei</taxon>
        <taxon>Acanthomorphata</taxon>
        <taxon>Ovalentaria</taxon>
        <taxon>Cichlomorphae</taxon>
        <taxon>Cichliformes</taxon>
        <taxon>Cichlidae</taxon>
        <taxon>New World cichlids</taxon>
        <taxon>Cichlasomatinae</taxon>
        <taxon>Heroini</taxon>
        <taxon>Amphilophus</taxon>
    </lineage>
</organism>
<sequence>MELDSADDSVEPLMESLLSESPESQSSANNISEHEFSCHCCYDILVNPTTLTCGHNFCRHCLALWWESSQKNECPECREKWAGFPKINILLRDATEKLFGDVLQRRRAEIQANPKISRSLFAFQRCFGSQIQHFTLNKQGFTVTSLIMPTCFQVVVLVYHWSSGPVEQHDVLITKAVSHWTPEEVVSWLENLGPWAQLYRGPFQQENVNGRLLLMLGEEELLKSPYNIENPAHRRVILTELERVKALGVKPPQNLWEYKAANAGKSLFLLYALKRSPRLTIFYLYLFDYSETFLPFLHTCCPAVTDVDQSVDPSWQQWAEFLVKYCLLPYQLIAEFAWEWLAVHYWTSRFIIVNAVLLSVLEGCALWRLWARARIRTLPRMMWNHLWKMLTQGFVFALLWPFVPQFVCNCLFYWALYFSPIINIDLVVQQLIHPETAPL</sequence>
<dbReference type="GO" id="GO:0005634">
    <property type="term" value="C:nucleus"/>
    <property type="evidence" value="ECO:0007669"/>
    <property type="project" value="TreeGrafter"/>
</dbReference>
<dbReference type="SMART" id="SM00454">
    <property type="entry name" value="SAM"/>
    <property type="match status" value="1"/>
</dbReference>
<dbReference type="PANTHER" id="PTHR15898">
    <property type="entry name" value="BIFUNCTIONAL APOPTOSIS REGULATOR"/>
    <property type="match status" value="1"/>
</dbReference>
<evidence type="ECO:0000313" key="23">
    <source>
        <dbReference type="Proteomes" id="UP000261340"/>
    </source>
</evidence>
<evidence type="ECO:0000259" key="21">
    <source>
        <dbReference type="PROSITE" id="PS50105"/>
    </source>
</evidence>
<dbReference type="GeneTree" id="ENSGT00390000005386"/>
<evidence type="ECO:0000256" key="8">
    <source>
        <dbReference type="ARBA" id="ARBA00022771"/>
    </source>
</evidence>
<keyword evidence="5 19" id="KW-0812">Transmembrane</keyword>
<keyword evidence="9" id="KW-0256">Endoplasmic reticulum</keyword>
<dbReference type="SUPFAM" id="SSF57850">
    <property type="entry name" value="RING/U-box"/>
    <property type="match status" value="1"/>
</dbReference>
<dbReference type="GO" id="GO:0008270">
    <property type="term" value="F:zinc ion binding"/>
    <property type="evidence" value="ECO:0007669"/>
    <property type="project" value="UniProtKB-KW"/>
</dbReference>
<dbReference type="Pfam" id="PF00536">
    <property type="entry name" value="SAM_1"/>
    <property type="match status" value="1"/>
</dbReference>
<evidence type="ECO:0000256" key="2">
    <source>
        <dbReference type="ARBA" id="ARBA00004477"/>
    </source>
</evidence>
<feature type="transmembrane region" description="Helical" evidence="19">
    <location>
        <begin position="390"/>
        <end position="416"/>
    </location>
</feature>
<keyword evidence="7" id="KW-0479">Metal-binding</keyword>
<evidence type="ECO:0000256" key="12">
    <source>
        <dbReference type="ARBA" id="ARBA00022989"/>
    </source>
</evidence>
<name>A0A3Q0T8X9_AMPCI</name>
<feature type="transmembrane region" description="Helical" evidence="19">
    <location>
        <begin position="350"/>
        <end position="370"/>
    </location>
</feature>